<dbReference type="Proteomes" id="UP000245216">
    <property type="component" value="Unassembled WGS sequence"/>
</dbReference>
<proteinExistence type="predicted"/>
<accession>A0A2U2BMB9</accession>
<sequence>MSESSRPPPPTSTSVLLQNLQAAHPQAQVAILDFSPDHAEISLAHKGVPVHTEHFPELSGVQLLASCFSDSSSRAAQLEHAIEVVEDAIMPASLDLRQFMVFAASEFAEELGAWLHEAQGSEQHIILNRDTIDDLFTLYAAASQGAVSLKMINAGSLENIHQMVNNQNLGIYLLLLRECMHHMHIEQIHLLAP</sequence>
<protein>
    <submittedName>
        <fullName evidence="1">Uncharacterized protein</fullName>
    </submittedName>
</protein>
<dbReference type="AlphaFoldDB" id="A0A2U2BMB9"/>
<dbReference type="RefSeq" id="WP_109088127.1">
    <property type="nucleotide sequence ID" value="NZ_QEXO01000001.1"/>
</dbReference>
<reference evidence="1 2" key="1">
    <citation type="submission" date="2018-05" db="EMBL/GenBank/DDBJ databases">
        <title>Genome Sequence of an Efficient Indole-Degrading Bacterium, Alcaligenes sp.YBY.</title>
        <authorList>
            <person name="Yang B."/>
        </authorList>
    </citation>
    <scope>NUCLEOTIDE SEQUENCE [LARGE SCALE GENOMIC DNA]</scope>
    <source>
        <strain evidence="1 2">YBY</strain>
    </source>
</reference>
<dbReference type="STRING" id="511.UZ73_04835"/>
<comment type="caution">
    <text evidence="1">The sequence shown here is derived from an EMBL/GenBank/DDBJ whole genome shotgun (WGS) entry which is preliminary data.</text>
</comment>
<organism evidence="1 2">
    <name type="scientific">Alcaligenes faecalis</name>
    <dbReference type="NCBI Taxonomy" id="511"/>
    <lineage>
        <taxon>Bacteria</taxon>
        <taxon>Pseudomonadati</taxon>
        <taxon>Pseudomonadota</taxon>
        <taxon>Betaproteobacteria</taxon>
        <taxon>Burkholderiales</taxon>
        <taxon>Alcaligenaceae</taxon>
        <taxon>Alcaligenes</taxon>
    </lineage>
</organism>
<evidence type="ECO:0000313" key="2">
    <source>
        <dbReference type="Proteomes" id="UP000245216"/>
    </source>
</evidence>
<reference evidence="1 2" key="2">
    <citation type="submission" date="2018-05" db="EMBL/GenBank/DDBJ databases">
        <authorList>
            <person name="Lanie J.A."/>
            <person name="Ng W.-L."/>
            <person name="Kazmierczak K.M."/>
            <person name="Andrzejewski T.M."/>
            <person name="Davidsen T.M."/>
            <person name="Wayne K.J."/>
            <person name="Tettelin H."/>
            <person name="Glass J.I."/>
            <person name="Rusch D."/>
            <person name="Podicherti R."/>
            <person name="Tsui H.-C.T."/>
            <person name="Winkler M.E."/>
        </authorList>
    </citation>
    <scope>NUCLEOTIDE SEQUENCE [LARGE SCALE GENOMIC DNA]</scope>
    <source>
        <strain evidence="1 2">YBY</strain>
    </source>
</reference>
<name>A0A2U2BMB9_ALCFA</name>
<evidence type="ECO:0000313" key="1">
    <source>
        <dbReference type="EMBL" id="PWE15164.1"/>
    </source>
</evidence>
<dbReference type="EMBL" id="QEXO01000001">
    <property type="protein sequence ID" value="PWE15164.1"/>
    <property type="molecule type" value="Genomic_DNA"/>
</dbReference>
<gene>
    <name evidence="1" type="ORF">DF183_00020</name>
</gene>